<dbReference type="Gene3D" id="1.20.1250.20">
    <property type="entry name" value="MFS general substrate transporter like domains"/>
    <property type="match status" value="1"/>
</dbReference>
<evidence type="ECO:0000256" key="1">
    <source>
        <dbReference type="ARBA" id="ARBA00004651"/>
    </source>
</evidence>
<protein>
    <submittedName>
        <fullName evidence="8">Arabinose ABC transporter permease</fullName>
    </submittedName>
</protein>
<evidence type="ECO:0000256" key="6">
    <source>
        <dbReference type="SAM" id="Phobius"/>
    </source>
</evidence>
<gene>
    <name evidence="8" type="ORF">NOSIN_14820</name>
</gene>
<feature type="transmembrane region" description="Helical" evidence="6">
    <location>
        <begin position="197"/>
        <end position="217"/>
    </location>
</feature>
<comment type="caution">
    <text evidence="8">The sequence shown here is derived from an EMBL/GenBank/DDBJ whole genome shotgun (WGS) entry which is preliminary data.</text>
</comment>
<dbReference type="STRING" id="501010.NOSIN_14820"/>
<dbReference type="Proteomes" id="UP000189004">
    <property type="component" value="Unassembled WGS sequence"/>
</dbReference>
<feature type="transmembrane region" description="Helical" evidence="6">
    <location>
        <begin position="289"/>
        <end position="307"/>
    </location>
</feature>
<evidence type="ECO:0000256" key="4">
    <source>
        <dbReference type="ARBA" id="ARBA00022989"/>
    </source>
</evidence>
<organism evidence="8 9">
    <name type="scientific">Nocardiopsis sinuspersici</name>
    <dbReference type="NCBI Taxonomy" id="501010"/>
    <lineage>
        <taxon>Bacteria</taxon>
        <taxon>Bacillati</taxon>
        <taxon>Actinomycetota</taxon>
        <taxon>Actinomycetes</taxon>
        <taxon>Streptosporangiales</taxon>
        <taxon>Nocardiopsidaceae</taxon>
        <taxon>Nocardiopsis</taxon>
    </lineage>
</organism>
<feature type="transmembrane region" description="Helical" evidence="6">
    <location>
        <begin position="261"/>
        <end position="283"/>
    </location>
</feature>
<sequence length="329" mass="31794">MVVGLLVFALANAGAAVAPGYWTLMGTRAVAALAAAVVTAAAFATAAARAPEGQQGRYLAVVTAGMTVALITGVPLGAWLGGAVGWRATFVLIASVGVAAALGLLASAPGVPGGAPAPLRERLGPLGDPAVLRCVAITFLAASGGLMFYSYLSVYTAQVSSDSSTLLTSLLFVVGVAGLGGALVSGRWADSLGPQRALSAVVGGHVLGLGMLAALAFTGSGHPLVIGALVAFWAVFAWGLNPPVQGSVLAAAGPGKGMTALAANIAGLYLGAGVGGALGGVVVGTVGVAYLPLASTALMLAALALTLRPARQNPPVGAGARRSAPTGAG</sequence>
<dbReference type="EMBL" id="MCOK01000001">
    <property type="protein sequence ID" value="OOC54913.1"/>
    <property type="molecule type" value="Genomic_DNA"/>
</dbReference>
<feature type="transmembrane region" description="Helical" evidence="6">
    <location>
        <begin position="164"/>
        <end position="185"/>
    </location>
</feature>
<keyword evidence="2" id="KW-1003">Cell membrane</keyword>
<dbReference type="RefSeq" id="WP_227015298.1">
    <property type="nucleotide sequence ID" value="NZ_MCOK01000001.1"/>
</dbReference>
<evidence type="ECO:0000313" key="9">
    <source>
        <dbReference type="Proteomes" id="UP000189004"/>
    </source>
</evidence>
<dbReference type="InterPro" id="IPR050189">
    <property type="entry name" value="MFS_Efflux_Transporters"/>
</dbReference>
<keyword evidence="5 6" id="KW-0472">Membrane</keyword>
<dbReference type="InterPro" id="IPR011701">
    <property type="entry name" value="MFS"/>
</dbReference>
<feature type="transmembrane region" description="Helical" evidence="6">
    <location>
        <begin position="223"/>
        <end position="240"/>
    </location>
</feature>
<keyword evidence="3 6" id="KW-0812">Transmembrane</keyword>
<dbReference type="PANTHER" id="PTHR43124">
    <property type="entry name" value="PURINE EFFLUX PUMP PBUE"/>
    <property type="match status" value="1"/>
</dbReference>
<comment type="subcellular location">
    <subcellularLocation>
        <location evidence="1">Cell membrane</location>
        <topology evidence="1">Multi-pass membrane protein</topology>
    </subcellularLocation>
</comment>
<dbReference type="InterPro" id="IPR036259">
    <property type="entry name" value="MFS_trans_sf"/>
</dbReference>
<feature type="transmembrane region" description="Helical" evidence="6">
    <location>
        <begin position="25"/>
        <end position="46"/>
    </location>
</feature>
<dbReference type="GO" id="GO:0022857">
    <property type="term" value="F:transmembrane transporter activity"/>
    <property type="evidence" value="ECO:0007669"/>
    <property type="project" value="InterPro"/>
</dbReference>
<dbReference type="PROSITE" id="PS50850">
    <property type="entry name" value="MFS"/>
    <property type="match status" value="1"/>
</dbReference>
<dbReference type="GO" id="GO:0005886">
    <property type="term" value="C:plasma membrane"/>
    <property type="evidence" value="ECO:0007669"/>
    <property type="project" value="UniProtKB-SubCell"/>
</dbReference>
<evidence type="ECO:0000256" key="5">
    <source>
        <dbReference type="ARBA" id="ARBA00023136"/>
    </source>
</evidence>
<name>A0A1V3C2J8_9ACTN</name>
<feature type="transmembrane region" description="Helical" evidence="6">
    <location>
        <begin position="86"/>
        <end position="109"/>
    </location>
</feature>
<keyword evidence="9" id="KW-1185">Reference proteome</keyword>
<evidence type="ECO:0000256" key="2">
    <source>
        <dbReference type="ARBA" id="ARBA00022475"/>
    </source>
</evidence>
<evidence type="ECO:0000259" key="7">
    <source>
        <dbReference type="PROSITE" id="PS50850"/>
    </source>
</evidence>
<dbReference type="AlphaFoldDB" id="A0A1V3C2J8"/>
<evidence type="ECO:0000313" key="8">
    <source>
        <dbReference type="EMBL" id="OOC54913.1"/>
    </source>
</evidence>
<keyword evidence="4 6" id="KW-1133">Transmembrane helix</keyword>
<dbReference type="PANTHER" id="PTHR43124:SF10">
    <property type="entry name" value="PURINE EFFLUX PUMP PBUE"/>
    <property type="match status" value="1"/>
</dbReference>
<feature type="domain" description="Major facilitator superfamily (MFS) profile" evidence="7">
    <location>
        <begin position="1"/>
        <end position="312"/>
    </location>
</feature>
<reference evidence="9" key="1">
    <citation type="submission" date="2016-08" db="EMBL/GenBank/DDBJ databases">
        <authorList>
            <person name="Tokovenko B."/>
            <person name="Kalinowski J."/>
        </authorList>
    </citation>
    <scope>NUCLEOTIDE SEQUENCE [LARGE SCALE GENOMIC DNA]</scope>
    <source>
        <strain evidence="9">UTMC102</strain>
    </source>
</reference>
<feature type="transmembrane region" description="Helical" evidence="6">
    <location>
        <begin position="58"/>
        <end position="80"/>
    </location>
</feature>
<proteinExistence type="predicted"/>
<dbReference type="InterPro" id="IPR020846">
    <property type="entry name" value="MFS_dom"/>
</dbReference>
<evidence type="ECO:0000256" key="3">
    <source>
        <dbReference type="ARBA" id="ARBA00022692"/>
    </source>
</evidence>
<dbReference type="SUPFAM" id="SSF103473">
    <property type="entry name" value="MFS general substrate transporter"/>
    <property type="match status" value="1"/>
</dbReference>
<feature type="transmembrane region" description="Helical" evidence="6">
    <location>
        <begin position="130"/>
        <end position="152"/>
    </location>
</feature>
<dbReference type="Pfam" id="PF07690">
    <property type="entry name" value="MFS_1"/>
    <property type="match status" value="1"/>
</dbReference>
<accession>A0A1V3C2J8</accession>